<evidence type="ECO:0000313" key="9">
    <source>
        <dbReference type="Proteomes" id="UP000062833"/>
    </source>
</evidence>
<dbReference type="GO" id="GO:0003723">
    <property type="term" value="F:RNA binding"/>
    <property type="evidence" value="ECO:0007669"/>
    <property type="project" value="UniProtKB-UniRule"/>
</dbReference>
<comment type="function">
    <text evidence="6">Involved in transcription antitermination. Required for transcription of ribosomal RNA (rRNA) genes. Binds specifically to the boxA antiterminator sequence of the ribosomal RNA (rrn) operons.</text>
</comment>
<evidence type="ECO:0000313" key="8">
    <source>
        <dbReference type="EMBL" id="ALE92218.1"/>
    </source>
</evidence>
<protein>
    <recommendedName>
        <fullName evidence="6">Transcription antitermination protein NusB</fullName>
    </recommendedName>
    <alternativeName>
        <fullName evidence="6">Antitermination factor NusB</fullName>
    </alternativeName>
</protein>
<dbReference type="EMBL" id="CP012677">
    <property type="protein sequence ID" value="ALE92218.1"/>
    <property type="molecule type" value="Genomic_DNA"/>
</dbReference>
<dbReference type="SUPFAM" id="SSF48013">
    <property type="entry name" value="NusB-like"/>
    <property type="match status" value="1"/>
</dbReference>
<dbReference type="GO" id="GO:0005829">
    <property type="term" value="C:cytosol"/>
    <property type="evidence" value="ECO:0007669"/>
    <property type="project" value="TreeGrafter"/>
</dbReference>
<evidence type="ECO:0000259" key="7">
    <source>
        <dbReference type="Pfam" id="PF01029"/>
    </source>
</evidence>
<keyword evidence="5 6" id="KW-0804">Transcription</keyword>
<name>A0A0M4RB82_9MICC</name>
<proteinExistence type="inferred from homology"/>
<comment type="similarity">
    <text evidence="1 6">Belongs to the NusB family.</text>
</comment>
<gene>
    <name evidence="6" type="primary">nusB</name>
    <name evidence="8" type="ORF">AOC05_07530</name>
</gene>
<feature type="domain" description="NusB/RsmB/TIM44" evidence="7">
    <location>
        <begin position="18"/>
        <end position="140"/>
    </location>
</feature>
<sequence>MASAQTSPTGKPNSARSKARRRALDILFEAEQRDVSALSAMTARRIVADQVINVYTVDLVEGVTAMQESIDEYLQTYSQGWTLERMPAVDRIILRIGTWELLFNDDVPDAVAVSEAVELAKTLSTDESPQFVNGLLGRLQQVKPTLLA</sequence>
<dbReference type="GO" id="GO:0006353">
    <property type="term" value="P:DNA-templated transcription termination"/>
    <property type="evidence" value="ECO:0007669"/>
    <property type="project" value="UniProtKB-UniRule"/>
</dbReference>
<dbReference type="Gene3D" id="1.10.940.10">
    <property type="entry name" value="NusB-like"/>
    <property type="match status" value="1"/>
</dbReference>
<evidence type="ECO:0000256" key="2">
    <source>
        <dbReference type="ARBA" id="ARBA00022814"/>
    </source>
</evidence>
<keyword evidence="2 6" id="KW-0889">Transcription antitermination</keyword>
<evidence type="ECO:0000256" key="5">
    <source>
        <dbReference type="ARBA" id="ARBA00023163"/>
    </source>
</evidence>
<evidence type="ECO:0000256" key="3">
    <source>
        <dbReference type="ARBA" id="ARBA00022884"/>
    </source>
</evidence>
<dbReference type="HAMAP" id="MF_00073">
    <property type="entry name" value="NusB"/>
    <property type="match status" value="1"/>
</dbReference>
<dbReference type="PATRIC" id="fig|656366.3.peg.1614"/>
<evidence type="ECO:0000256" key="6">
    <source>
        <dbReference type="HAMAP-Rule" id="MF_00073"/>
    </source>
</evidence>
<organism evidence="8 9">
    <name type="scientific">Arthrobacter alpinus</name>
    <dbReference type="NCBI Taxonomy" id="656366"/>
    <lineage>
        <taxon>Bacteria</taxon>
        <taxon>Bacillati</taxon>
        <taxon>Actinomycetota</taxon>
        <taxon>Actinomycetes</taxon>
        <taxon>Micrococcales</taxon>
        <taxon>Micrococcaceae</taxon>
        <taxon>Arthrobacter</taxon>
    </lineage>
</organism>
<dbReference type="PANTHER" id="PTHR11078:SF3">
    <property type="entry name" value="ANTITERMINATION NUSB DOMAIN-CONTAINING PROTEIN"/>
    <property type="match status" value="1"/>
</dbReference>
<dbReference type="NCBIfam" id="TIGR01951">
    <property type="entry name" value="nusB"/>
    <property type="match status" value="1"/>
</dbReference>
<keyword evidence="4 6" id="KW-0805">Transcription regulation</keyword>
<dbReference type="PANTHER" id="PTHR11078">
    <property type="entry name" value="N UTILIZATION SUBSTANCE PROTEIN B-RELATED"/>
    <property type="match status" value="1"/>
</dbReference>
<keyword evidence="9" id="KW-1185">Reference proteome</keyword>
<dbReference type="OrthoDB" id="3528057at2"/>
<dbReference type="InterPro" id="IPR006027">
    <property type="entry name" value="NusB_RsmB_TIM44"/>
</dbReference>
<dbReference type="RefSeq" id="WP_062006704.1">
    <property type="nucleotide sequence ID" value="NZ_CP012677.1"/>
</dbReference>
<dbReference type="GO" id="GO:0031564">
    <property type="term" value="P:transcription antitermination"/>
    <property type="evidence" value="ECO:0007669"/>
    <property type="project" value="UniProtKB-KW"/>
</dbReference>
<dbReference type="InterPro" id="IPR011605">
    <property type="entry name" value="NusB_fam"/>
</dbReference>
<dbReference type="Pfam" id="PF01029">
    <property type="entry name" value="NusB"/>
    <property type="match status" value="1"/>
</dbReference>
<dbReference type="KEGG" id="aaq:AOC05_07530"/>
<accession>A0A0M4RB82</accession>
<dbReference type="AlphaFoldDB" id="A0A0M4RB82"/>
<dbReference type="Proteomes" id="UP000062833">
    <property type="component" value="Chromosome"/>
</dbReference>
<keyword evidence="3 6" id="KW-0694">RNA-binding</keyword>
<dbReference type="InterPro" id="IPR035926">
    <property type="entry name" value="NusB-like_sf"/>
</dbReference>
<reference evidence="9" key="1">
    <citation type="submission" date="2015-09" db="EMBL/GenBank/DDBJ databases">
        <title>Complete genome of Arthrobacter alpinus strain R3.8.</title>
        <authorList>
            <person name="See-Too W.S."/>
            <person name="Chan K.G."/>
        </authorList>
    </citation>
    <scope>NUCLEOTIDE SEQUENCE [LARGE SCALE GENOMIC DNA]</scope>
    <source>
        <strain evidence="9">R3.8</strain>
    </source>
</reference>
<evidence type="ECO:0000256" key="4">
    <source>
        <dbReference type="ARBA" id="ARBA00023015"/>
    </source>
</evidence>
<evidence type="ECO:0000256" key="1">
    <source>
        <dbReference type="ARBA" id="ARBA00005952"/>
    </source>
</evidence>